<evidence type="ECO:0000313" key="1">
    <source>
        <dbReference type="EMBL" id="GEJ58492.1"/>
    </source>
</evidence>
<keyword evidence="2" id="KW-1185">Reference proteome</keyword>
<dbReference type="RefSeq" id="WP_176067108.1">
    <property type="nucleotide sequence ID" value="NZ_BJTG01000008.1"/>
</dbReference>
<reference evidence="2" key="1">
    <citation type="journal article" date="2020" name="Appl. Environ. Microbiol.">
        <title>Diazotrophic Anaeromyxobacter Isolates from Soils.</title>
        <authorList>
            <person name="Masuda Y."/>
            <person name="Yamanaka H."/>
            <person name="Xu Z.X."/>
            <person name="Shiratori Y."/>
            <person name="Aono T."/>
            <person name="Amachi S."/>
            <person name="Senoo K."/>
            <person name="Itoh H."/>
        </authorList>
    </citation>
    <scope>NUCLEOTIDE SEQUENCE [LARGE SCALE GENOMIC DNA]</scope>
    <source>
        <strain evidence="2">R267</strain>
    </source>
</reference>
<protein>
    <submittedName>
        <fullName evidence="1">Uncharacterized protein</fullName>
    </submittedName>
</protein>
<proteinExistence type="predicted"/>
<dbReference type="EMBL" id="BJTG01000008">
    <property type="protein sequence ID" value="GEJ58492.1"/>
    <property type="molecule type" value="Genomic_DNA"/>
</dbReference>
<evidence type="ECO:0000313" key="2">
    <source>
        <dbReference type="Proteomes" id="UP000503640"/>
    </source>
</evidence>
<accession>A0A7I9VQ07</accession>
<sequence>MRIAYDELVPEGEEVACVGLAPSLHDARRMKAILEDEHLDFAIEVEPHASFEVTGSHEHARAAFFVAACDASHALSALRSDHAEAAPQHAP</sequence>
<dbReference type="AlphaFoldDB" id="A0A7I9VQ07"/>
<organism evidence="1 2">
    <name type="scientific">Anaeromyxobacter diazotrophicus</name>
    <dbReference type="NCBI Taxonomy" id="2590199"/>
    <lineage>
        <taxon>Bacteria</taxon>
        <taxon>Pseudomonadati</taxon>
        <taxon>Myxococcota</taxon>
        <taxon>Myxococcia</taxon>
        <taxon>Myxococcales</taxon>
        <taxon>Cystobacterineae</taxon>
        <taxon>Anaeromyxobacteraceae</taxon>
        <taxon>Anaeromyxobacter</taxon>
    </lineage>
</organism>
<name>A0A7I9VQ07_9BACT</name>
<dbReference type="Proteomes" id="UP000503640">
    <property type="component" value="Unassembled WGS sequence"/>
</dbReference>
<comment type="caution">
    <text evidence="1">The sequence shown here is derived from an EMBL/GenBank/DDBJ whole genome shotgun (WGS) entry which is preliminary data.</text>
</comment>
<gene>
    <name evidence="1" type="ORF">AMYX_32330</name>
</gene>